<protein>
    <submittedName>
        <fullName evidence="1">Uncharacterized protein</fullName>
    </submittedName>
</protein>
<dbReference type="Proteomes" id="UP000220621">
    <property type="component" value="Unassembled WGS sequence"/>
</dbReference>
<evidence type="ECO:0000313" key="2">
    <source>
        <dbReference type="Proteomes" id="UP000220621"/>
    </source>
</evidence>
<evidence type="ECO:0000313" key="1">
    <source>
        <dbReference type="EMBL" id="PEM59573.1"/>
    </source>
</evidence>
<reference evidence="1 2" key="1">
    <citation type="submission" date="2017-09" db="EMBL/GenBank/DDBJ databases">
        <title>Large-scale bioinformatics analysis of Bacillus genomes uncovers conserved roles of natural products in bacterial physiology.</title>
        <authorList>
            <consortium name="Agbiome Team Llc"/>
            <person name="Bleich R.M."/>
            <person name="Grubbs K.J."/>
            <person name="Santa Maria K.C."/>
            <person name="Allen S.E."/>
            <person name="Farag S."/>
            <person name="Shank E.A."/>
            <person name="Bowers A."/>
        </authorList>
    </citation>
    <scope>NUCLEOTIDE SEQUENCE [LARGE SCALE GENOMIC DNA]</scope>
    <source>
        <strain evidence="1 2">AFS010764</strain>
    </source>
</reference>
<accession>A0A2B5XRE9</accession>
<sequence>MRERDNVVIYAYKPFCFSKSGKVFLLFECGGHSNNKSSDNGGLHALKIKNCGVDQKSSFSG</sequence>
<organism evidence="1 2">
    <name type="scientific">Bacillus wiedmannii</name>
    <dbReference type="NCBI Taxonomy" id="1890302"/>
    <lineage>
        <taxon>Bacteria</taxon>
        <taxon>Bacillati</taxon>
        <taxon>Bacillota</taxon>
        <taxon>Bacilli</taxon>
        <taxon>Bacillales</taxon>
        <taxon>Bacillaceae</taxon>
        <taxon>Bacillus</taxon>
        <taxon>Bacillus cereus group</taxon>
    </lineage>
</organism>
<gene>
    <name evidence="1" type="ORF">CN611_02280</name>
</gene>
<name>A0A2B5XRE9_9BACI</name>
<comment type="caution">
    <text evidence="1">The sequence shown here is derived from an EMBL/GenBank/DDBJ whole genome shotgun (WGS) entry which is preliminary data.</text>
</comment>
<dbReference type="EMBL" id="NUDL01000007">
    <property type="protein sequence ID" value="PEM59573.1"/>
    <property type="molecule type" value="Genomic_DNA"/>
</dbReference>
<proteinExistence type="predicted"/>
<dbReference type="AlphaFoldDB" id="A0A2B5XRE9"/>